<name>A0AAE1K3A3_PETCI</name>
<dbReference type="EMBL" id="JAWQEG010004398">
    <property type="protein sequence ID" value="KAK3861818.1"/>
    <property type="molecule type" value="Genomic_DNA"/>
</dbReference>
<proteinExistence type="predicted"/>
<evidence type="ECO:0000313" key="1">
    <source>
        <dbReference type="EMBL" id="KAK3861818.1"/>
    </source>
</evidence>
<evidence type="ECO:0000313" key="2">
    <source>
        <dbReference type="Proteomes" id="UP001286313"/>
    </source>
</evidence>
<dbReference type="Proteomes" id="UP001286313">
    <property type="component" value="Unassembled WGS sequence"/>
</dbReference>
<accession>A0AAE1K3A3</accession>
<dbReference type="AlphaFoldDB" id="A0AAE1K3A3"/>
<sequence length="80" mass="8431">MAGGSSSNNNNNIPPRPRICRGKDAVLVFDGNDSPYRSLRTSGRPFIAVPLKSVVIIAGMLTYSDTGINNSGQPLSPGLE</sequence>
<reference evidence="1" key="1">
    <citation type="submission" date="2023-10" db="EMBL/GenBank/DDBJ databases">
        <title>Genome assemblies of two species of porcelain crab, Petrolisthes cinctipes and Petrolisthes manimaculis (Anomura: Porcellanidae).</title>
        <authorList>
            <person name="Angst P."/>
        </authorList>
    </citation>
    <scope>NUCLEOTIDE SEQUENCE</scope>
    <source>
        <strain evidence="1">PB745_01</strain>
        <tissue evidence="1">Gill</tissue>
    </source>
</reference>
<organism evidence="1 2">
    <name type="scientific">Petrolisthes cinctipes</name>
    <name type="common">Flat porcelain crab</name>
    <dbReference type="NCBI Taxonomy" id="88211"/>
    <lineage>
        <taxon>Eukaryota</taxon>
        <taxon>Metazoa</taxon>
        <taxon>Ecdysozoa</taxon>
        <taxon>Arthropoda</taxon>
        <taxon>Crustacea</taxon>
        <taxon>Multicrustacea</taxon>
        <taxon>Malacostraca</taxon>
        <taxon>Eumalacostraca</taxon>
        <taxon>Eucarida</taxon>
        <taxon>Decapoda</taxon>
        <taxon>Pleocyemata</taxon>
        <taxon>Anomura</taxon>
        <taxon>Galatheoidea</taxon>
        <taxon>Porcellanidae</taxon>
        <taxon>Petrolisthes</taxon>
    </lineage>
</organism>
<keyword evidence="2" id="KW-1185">Reference proteome</keyword>
<gene>
    <name evidence="1" type="ORF">Pcinc_032258</name>
</gene>
<comment type="caution">
    <text evidence="1">The sequence shown here is derived from an EMBL/GenBank/DDBJ whole genome shotgun (WGS) entry which is preliminary data.</text>
</comment>
<protein>
    <submittedName>
        <fullName evidence="1">Uncharacterized protein</fullName>
    </submittedName>
</protein>